<dbReference type="PANTHER" id="PTHR12921">
    <property type="entry name" value="UBIQUITIN-FOLD MODIFIER-CONJUGATING ENZYME 1"/>
    <property type="match status" value="1"/>
</dbReference>
<dbReference type="EMBL" id="JASFZW010000002">
    <property type="protein sequence ID" value="KAK2079903.1"/>
    <property type="molecule type" value="Genomic_DNA"/>
</dbReference>
<dbReference type="SUPFAM" id="SSF54495">
    <property type="entry name" value="UBC-like"/>
    <property type="match status" value="1"/>
</dbReference>
<sequence length="672" mass="71981">MADSWNSTTKATVQKIPLLTMKAGPRDKDAWPARLKEELQALIKYIEINKAGDMDWFTIKPTNKEGTHWEGTCWYIHELVKYEFKFQFDVPATYPAVSPEIEVPELEGKTAKMYRGGKICLTIHFKPLWAKNSPAGAAALLELDQPSPVSRLPRKRGADPNWLQQPLPKKLAVYKDMFVAIQSAYGLIKNRGGRTTFQAIRPAVEEACSRRFTMDHLAQLQHLIPKRLNSEWVQLPCSAHSTRTEPQLVLSLGGRPREAEAGTPAKDALPGTPVRARSASNPASPLPPIETVREELHGALARHLVSSYAEFLAGKSAAAPASGRDSGDSDSIREDKADIVPPIEHFEAPYPEGVPDVPLAELPPRPDPPSRFATPQRPSGAATPDTALRSALGPTAPRLSTARKPPVHPGSAATGPRARQRRLSFSLAAGEGESALDRLHAALQRDETSVESGAGQSEAPSSPLAGRATDGPARGLDAFPSGPLDSAVDDEDGFAPGNAILSPEEFDRALQGSQESSSAASASALLGSMPAALRRRSADGIVSLDALRRLSSNEDRQRRLSGAEAVAARDASAVVGALPRLLGRLQRVFGSSGPRALPRATVLSRLRAGDAGSGPDLDRALEALAGAAPEYLELRPFGSCGTPAVWINRAANTRAVMARLTTMAEQRHATVL</sequence>
<evidence type="ECO:0000256" key="3">
    <source>
        <dbReference type="ARBA" id="ARBA00022786"/>
    </source>
</evidence>
<evidence type="ECO:0000256" key="1">
    <source>
        <dbReference type="ARBA" id="ARBA00008451"/>
    </source>
</evidence>
<name>A0AAD9ILP7_PROWI</name>
<dbReference type="SMART" id="SM01075">
    <property type="entry name" value="CDT1"/>
    <property type="match status" value="1"/>
</dbReference>
<feature type="domain" description="CDT1 Geminin-binding" evidence="5">
    <location>
        <begin position="167"/>
        <end position="364"/>
    </location>
</feature>
<comment type="similarity">
    <text evidence="1">Belongs to the ubiquitin-conjugating enzyme family. UFC1 subfamily.</text>
</comment>
<evidence type="ECO:0000313" key="6">
    <source>
        <dbReference type="EMBL" id="KAK2079903.1"/>
    </source>
</evidence>
<feature type="compositionally biased region" description="Basic and acidic residues" evidence="4">
    <location>
        <begin position="325"/>
        <end position="334"/>
    </location>
</feature>
<evidence type="ECO:0000313" key="7">
    <source>
        <dbReference type="Proteomes" id="UP001255856"/>
    </source>
</evidence>
<feature type="region of interest" description="Disordered" evidence="4">
    <location>
        <begin position="341"/>
        <end position="500"/>
    </location>
</feature>
<proteinExistence type="inferred from homology"/>
<dbReference type="Gene3D" id="3.10.110.10">
    <property type="entry name" value="Ubiquitin Conjugating Enzyme"/>
    <property type="match status" value="1"/>
</dbReference>
<dbReference type="SUPFAM" id="SSF46785">
    <property type="entry name" value="Winged helix' DNA-binding domain"/>
    <property type="match status" value="1"/>
</dbReference>
<dbReference type="AlphaFoldDB" id="A0AAD9ILP7"/>
<dbReference type="GO" id="GO:1990592">
    <property type="term" value="P:protein K69-linked ufmylation"/>
    <property type="evidence" value="ECO:0007669"/>
    <property type="project" value="TreeGrafter"/>
</dbReference>
<evidence type="ECO:0000256" key="2">
    <source>
        <dbReference type="ARBA" id="ARBA00013306"/>
    </source>
</evidence>
<organism evidence="6 7">
    <name type="scientific">Prototheca wickerhamii</name>
    <dbReference type="NCBI Taxonomy" id="3111"/>
    <lineage>
        <taxon>Eukaryota</taxon>
        <taxon>Viridiplantae</taxon>
        <taxon>Chlorophyta</taxon>
        <taxon>core chlorophytes</taxon>
        <taxon>Trebouxiophyceae</taxon>
        <taxon>Chlorellales</taxon>
        <taxon>Chlorellaceae</taxon>
        <taxon>Prototheca</taxon>
    </lineage>
</organism>
<gene>
    <name evidence="6" type="ORF">QBZ16_002298</name>
</gene>
<dbReference type="CDD" id="cd11686">
    <property type="entry name" value="UBCc_UFC1"/>
    <property type="match status" value="1"/>
</dbReference>
<protein>
    <recommendedName>
        <fullName evidence="2">Ubiquitin-fold modifier-conjugating enzyme 1</fullName>
    </recommendedName>
</protein>
<feature type="region of interest" description="Disordered" evidence="4">
    <location>
        <begin position="315"/>
        <end position="334"/>
    </location>
</feature>
<dbReference type="Pfam" id="PF08694">
    <property type="entry name" value="UFC1"/>
    <property type="match status" value="1"/>
</dbReference>
<feature type="compositionally biased region" description="Polar residues" evidence="4">
    <location>
        <begin position="450"/>
        <end position="460"/>
    </location>
</feature>
<dbReference type="PANTHER" id="PTHR12921:SF0">
    <property type="entry name" value="UBIQUITIN-FOLD MODIFIER-CONJUGATING ENZYME 1"/>
    <property type="match status" value="1"/>
</dbReference>
<dbReference type="Proteomes" id="UP001255856">
    <property type="component" value="Unassembled WGS sequence"/>
</dbReference>
<evidence type="ECO:0000259" key="5">
    <source>
        <dbReference type="SMART" id="SM01075"/>
    </source>
</evidence>
<dbReference type="GO" id="GO:0005737">
    <property type="term" value="C:cytoplasm"/>
    <property type="evidence" value="ECO:0007669"/>
    <property type="project" value="TreeGrafter"/>
</dbReference>
<reference evidence="6" key="1">
    <citation type="submission" date="2021-01" db="EMBL/GenBank/DDBJ databases">
        <authorList>
            <person name="Eckstrom K.M.E."/>
        </authorList>
    </citation>
    <scope>NUCLEOTIDE SEQUENCE</scope>
    <source>
        <strain evidence="6">UVCC 0001</strain>
    </source>
</reference>
<keyword evidence="3" id="KW-0833">Ubl conjugation pathway</keyword>
<dbReference type="GO" id="GO:0061657">
    <property type="term" value="F:UFM1 conjugating enzyme activity"/>
    <property type="evidence" value="ECO:0007669"/>
    <property type="project" value="InterPro"/>
</dbReference>
<dbReference type="InterPro" id="IPR016135">
    <property type="entry name" value="UBQ-conjugating_enzyme/RWD"/>
</dbReference>
<dbReference type="InterPro" id="IPR014939">
    <property type="entry name" value="CDT1_Gemini-bd-like"/>
</dbReference>
<dbReference type="InterPro" id="IPR014806">
    <property type="entry name" value="Ufc1"/>
</dbReference>
<evidence type="ECO:0000256" key="4">
    <source>
        <dbReference type="SAM" id="MobiDB-lite"/>
    </source>
</evidence>
<dbReference type="InterPro" id="IPR038090">
    <property type="entry name" value="Cdt1_C_WH_dom_sf"/>
</dbReference>
<dbReference type="Pfam" id="PF08839">
    <property type="entry name" value="CDT1"/>
    <property type="match status" value="1"/>
</dbReference>
<dbReference type="InterPro" id="IPR036390">
    <property type="entry name" value="WH_DNA-bd_sf"/>
</dbReference>
<dbReference type="Gene3D" id="1.10.10.1420">
    <property type="entry name" value="DNA replication factor Cdt1, C-terminal WH domain"/>
    <property type="match status" value="1"/>
</dbReference>
<keyword evidence="7" id="KW-1185">Reference proteome</keyword>
<accession>A0AAD9ILP7</accession>
<feature type="region of interest" description="Disordered" evidence="4">
    <location>
        <begin position="252"/>
        <end position="287"/>
    </location>
</feature>
<feature type="compositionally biased region" description="Basic and acidic residues" evidence="4">
    <location>
        <begin position="435"/>
        <end position="448"/>
    </location>
</feature>
<comment type="caution">
    <text evidence="6">The sequence shown here is derived from an EMBL/GenBank/DDBJ whole genome shotgun (WGS) entry which is preliminary data.</text>
</comment>